<feature type="region of interest" description="Disordered" evidence="1">
    <location>
        <begin position="17"/>
        <end position="62"/>
    </location>
</feature>
<protein>
    <submittedName>
        <fullName evidence="2">Uncharacterized protein</fullName>
    </submittedName>
</protein>
<keyword evidence="3" id="KW-1185">Reference proteome</keyword>
<evidence type="ECO:0000256" key="1">
    <source>
        <dbReference type="SAM" id="MobiDB-lite"/>
    </source>
</evidence>
<dbReference type="AlphaFoldDB" id="A0A5B7KBZ3"/>
<feature type="compositionally biased region" description="Low complexity" evidence="1">
    <location>
        <begin position="28"/>
        <end position="42"/>
    </location>
</feature>
<evidence type="ECO:0000313" key="3">
    <source>
        <dbReference type="Proteomes" id="UP000324222"/>
    </source>
</evidence>
<dbReference type="EMBL" id="VSRR010129956">
    <property type="protein sequence ID" value="MPD02105.1"/>
    <property type="molecule type" value="Genomic_DNA"/>
</dbReference>
<dbReference type="Proteomes" id="UP000324222">
    <property type="component" value="Unassembled WGS sequence"/>
</dbReference>
<evidence type="ECO:0000313" key="2">
    <source>
        <dbReference type="EMBL" id="MPD02105.1"/>
    </source>
</evidence>
<proteinExistence type="predicted"/>
<gene>
    <name evidence="2" type="ORF">E2C01_097663</name>
</gene>
<accession>A0A5B7KBZ3</accession>
<name>A0A5B7KBZ3_PORTR</name>
<reference evidence="2 3" key="1">
    <citation type="submission" date="2019-05" db="EMBL/GenBank/DDBJ databases">
        <title>Another draft genome of Portunus trituberculatus and its Hox gene families provides insights of decapod evolution.</title>
        <authorList>
            <person name="Jeong J.-H."/>
            <person name="Song I."/>
            <person name="Kim S."/>
            <person name="Choi T."/>
            <person name="Kim D."/>
            <person name="Ryu S."/>
            <person name="Kim W."/>
        </authorList>
    </citation>
    <scope>NUCLEOTIDE SEQUENCE [LARGE SCALE GENOMIC DNA]</scope>
    <source>
        <tissue evidence="2">Muscle</tissue>
    </source>
</reference>
<sequence length="62" mass="7077">MNIRTVQLYDSVLLQQKEPSPCVRRDPSTTAPFTTTRPATPRSTREERASQQLLSYRLDPDG</sequence>
<comment type="caution">
    <text evidence="2">The sequence shown here is derived from an EMBL/GenBank/DDBJ whole genome shotgun (WGS) entry which is preliminary data.</text>
</comment>
<organism evidence="2 3">
    <name type="scientific">Portunus trituberculatus</name>
    <name type="common">Swimming crab</name>
    <name type="synonym">Neptunus trituberculatus</name>
    <dbReference type="NCBI Taxonomy" id="210409"/>
    <lineage>
        <taxon>Eukaryota</taxon>
        <taxon>Metazoa</taxon>
        <taxon>Ecdysozoa</taxon>
        <taxon>Arthropoda</taxon>
        <taxon>Crustacea</taxon>
        <taxon>Multicrustacea</taxon>
        <taxon>Malacostraca</taxon>
        <taxon>Eumalacostraca</taxon>
        <taxon>Eucarida</taxon>
        <taxon>Decapoda</taxon>
        <taxon>Pleocyemata</taxon>
        <taxon>Brachyura</taxon>
        <taxon>Eubrachyura</taxon>
        <taxon>Portunoidea</taxon>
        <taxon>Portunidae</taxon>
        <taxon>Portuninae</taxon>
        <taxon>Portunus</taxon>
    </lineage>
</organism>